<proteinExistence type="inferred from homology"/>
<evidence type="ECO:0000256" key="2">
    <source>
        <dbReference type="ARBA" id="ARBA00022598"/>
    </source>
</evidence>
<name>C7ZKA1_FUSV7</name>
<comment type="similarity">
    <text evidence="1">Belongs to the ATP-dependent AMP-binding enzyme family.</text>
</comment>
<dbReference type="PANTHER" id="PTHR24096:SF149">
    <property type="entry name" value="AMP-BINDING DOMAIN-CONTAINING PROTEIN-RELATED"/>
    <property type="match status" value="1"/>
</dbReference>
<dbReference type="OrthoDB" id="6509636at2759"/>
<dbReference type="InterPro" id="IPR045851">
    <property type="entry name" value="AMP-bd_C_sf"/>
</dbReference>
<dbReference type="HOGENOM" id="CLU_1190182_0_0_1"/>
<dbReference type="OMA" id="EFTIVPP"/>
<dbReference type="EMBL" id="GG698938">
    <property type="protein sequence ID" value="EEU35489.1"/>
    <property type="molecule type" value="Genomic_DNA"/>
</dbReference>
<evidence type="ECO:0000259" key="3">
    <source>
        <dbReference type="Pfam" id="PF13193"/>
    </source>
</evidence>
<dbReference type="eggNOG" id="KOG1176">
    <property type="taxonomic scope" value="Eukaryota"/>
</dbReference>
<dbReference type="Gene3D" id="3.30.300.30">
    <property type="match status" value="1"/>
</dbReference>
<gene>
    <name evidence="4" type="ORF">NECHADRAFT_88739</name>
</gene>
<dbReference type="Pfam" id="PF13193">
    <property type="entry name" value="AMP-binding_C"/>
    <property type="match status" value="1"/>
</dbReference>
<dbReference type="PANTHER" id="PTHR24096">
    <property type="entry name" value="LONG-CHAIN-FATTY-ACID--COA LIGASE"/>
    <property type="match status" value="1"/>
</dbReference>
<dbReference type="GO" id="GO:0019748">
    <property type="term" value="P:secondary metabolic process"/>
    <property type="evidence" value="ECO:0007669"/>
    <property type="project" value="TreeGrafter"/>
</dbReference>
<dbReference type="GeneID" id="9675957"/>
<evidence type="ECO:0000313" key="4">
    <source>
        <dbReference type="EMBL" id="EEU35489.1"/>
    </source>
</evidence>
<dbReference type="GO" id="GO:0016405">
    <property type="term" value="F:CoA-ligase activity"/>
    <property type="evidence" value="ECO:0007669"/>
    <property type="project" value="TreeGrafter"/>
</dbReference>
<dbReference type="Gene3D" id="3.40.50.980">
    <property type="match status" value="1"/>
</dbReference>
<feature type="domain" description="AMP-binding enzyme C-terminal" evidence="3">
    <location>
        <begin position="137"/>
        <end position="214"/>
    </location>
</feature>
<organism evidence="4 5">
    <name type="scientific">Fusarium vanettenii (strain ATCC MYA-4622 / CBS 123669 / FGSC 9596 / NRRL 45880 / 77-13-4)</name>
    <name type="common">Fusarium solani subsp. pisi</name>
    <dbReference type="NCBI Taxonomy" id="660122"/>
    <lineage>
        <taxon>Eukaryota</taxon>
        <taxon>Fungi</taxon>
        <taxon>Dikarya</taxon>
        <taxon>Ascomycota</taxon>
        <taxon>Pezizomycotina</taxon>
        <taxon>Sordariomycetes</taxon>
        <taxon>Hypocreomycetidae</taxon>
        <taxon>Hypocreales</taxon>
        <taxon>Nectriaceae</taxon>
        <taxon>Fusarium</taxon>
        <taxon>Fusarium solani species complex</taxon>
        <taxon>Fusarium vanettenii</taxon>
    </lineage>
</organism>
<dbReference type="AlphaFoldDB" id="C7ZKA1"/>
<reference evidence="4 5" key="1">
    <citation type="journal article" date="2009" name="PLoS Genet.">
        <title>The genome of Nectria haematococca: contribution of supernumerary chromosomes to gene expansion.</title>
        <authorList>
            <person name="Coleman J.J."/>
            <person name="Rounsley S.D."/>
            <person name="Rodriguez-Carres M."/>
            <person name="Kuo A."/>
            <person name="Wasmann C.C."/>
            <person name="Grimwood J."/>
            <person name="Schmutz J."/>
            <person name="Taga M."/>
            <person name="White G.J."/>
            <person name="Zhou S."/>
            <person name="Schwartz D.C."/>
            <person name="Freitag M."/>
            <person name="Ma L.J."/>
            <person name="Danchin E.G."/>
            <person name="Henrissat B."/>
            <person name="Coutinho P.M."/>
            <person name="Nelson D.R."/>
            <person name="Straney D."/>
            <person name="Napoli C.A."/>
            <person name="Barker B.M."/>
            <person name="Gribskov M."/>
            <person name="Rep M."/>
            <person name="Kroken S."/>
            <person name="Molnar I."/>
            <person name="Rensing C."/>
            <person name="Kennell J.C."/>
            <person name="Zamora J."/>
            <person name="Farman M.L."/>
            <person name="Selker E.U."/>
            <person name="Salamov A."/>
            <person name="Shapiro H."/>
            <person name="Pangilinan J."/>
            <person name="Lindquist E."/>
            <person name="Lamers C."/>
            <person name="Grigoriev I.V."/>
            <person name="Geiser D.M."/>
            <person name="Covert S.F."/>
            <person name="Temporini E."/>
            <person name="Vanetten H.D."/>
        </authorList>
    </citation>
    <scope>NUCLEOTIDE SEQUENCE [LARGE SCALE GENOMIC DNA]</scope>
    <source>
        <strain evidence="5">ATCC MYA-4622 / CBS 123669 / FGSC 9596 / NRRL 45880 / 77-13-4</strain>
    </source>
</reference>
<evidence type="ECO:0000256" key="1">
    <source>
        <dbReference type="ARBA" id="ARBA00006432"/>
    </source>
</evidence>
<keyword evidence="2" id="KW-0436">Ligase</keyword>
<keyword evidence="5" id="KW-1185">Reference proteome</keyword>
<protein>
    <recommendedName>
        <fullName evidence="3">AMP-binding enzyme C-terminal domain-containing protein</fullName>
    </recommendedName>
</protein>
<dbReference type="InterPro" id="IPR025110">
    <property type="entry name" value="AMP-bd_C"/>
</dbReference>
<accession>C7ZKA1</accession>
<sequence>MYGPGTVYWMPKFNFEDFLKDNKKHGITSFFTVPPIYMLIAHSPKVSLGTSLIAPAASLSSFQTSECGYSMTRDVTFKMVNRATFSSKALHSQLDTGMTPRPQPEPLPAADIDSKLEIKKVLSDDPVYKGLQVAPAELEATLVSHILIHVAAVIGVPDLSLANNEVPRAFVVADSTRISTKDIQTFIKNELAPQKQLRAGVVFLKQIPKSTTRKILRKVLRDQSNQTNEAAKL</sequence>
<evidence type="ECO:0000313" key="5">
    <source>
        <dbReference type="Proteomes" id="UP000005206"/>
    </source>
</evidence>
<dbReference type="KEGG" id="nhe:NECHADRAFT_88739"/>
<dbReference type="SUPFAM" id="SSF56801">
    <property type="entry name" value="Acetyl-CoA synthetase-like"/>
    <property type="match status" value="2"/>
</dbReference>
<dbReference type="RefSeq" id="XP_003041202.1">
    <property type="nucleotide sequence ID" value="XM_003041156.1"/>
</dbReference>
<dbReference type="InParanoid" id="C7ZKA1"/>
<dbReference type="VEuPathDB" id="FungiDB:NECHADRAFT_88739"/>
<dbReference type="Proteomes" id="UP000005206">
    <property type="component" value="Chromosome 16"/>
</dbReference>
<dbReference type="STRING" id="660122.C7ZKA1"/>